<name>A0A075R4Y9_BRELA</name>
<dbReference type="eggNOG" id="COG0609">
    <property type="taxonomic scope" value="Bacteria"/>
</dbReference>
<dbReference type="STRING" id="1042163.BRLA_c002950"/>
<feature type="transmembrane region" description="Helical" evidence="8">
    <location>
        <begin position="104"/>
        <end position="123"/>
    </location>
</feature>
<feature type="transmembrane region" description="Helical" evidence="8">
    <location>
        <begin position="258"/>
        <end position="279"/>
    </location>
</feature>
<dbReference type="InterPro" id="IPR000522">
    <property type="entry name" value="ABC_transptr_permease_BtuC"/>
</dbReference>
<dbReference type="GO" id="GO:0033214">
    <property type="term" value="P:siderophore-iron import into cell"/>
    <property type="evidence" value="ECO:0007669"/>
    <property type="project" value="TreeGrafter"/>
</dbReference>
<sequence length="350" mass="37809">MVTNKKQSRIFAKTSTARFWTVTIASICLALLAIYISVTNGEFDMTLQDVINTLLRHDPKPEHDLVIFEFRLPRIVIAALVGMGLGLAGTVVQAITRNGLADPGILGINAGAGAAIVLFIFMFEGKMGSEGLLTTLAMPLFGLVGGLLSAFLIFLFAWQKGKLDPQRLILVGIAVGTGLGAFTLYLSLRMNAKDFEMATVWMTGSIWSANWIYIVAMLPWFILFIPILFRKANVLNLLQLDENSVRGLGVSTEKEKMVLLLASVGIISACVSVSGSIGFVGLMAPHIAKALVGNHHRRILPVSALMGMLLVLVSDFIAKTVFSPAELPVGIVIAIIGGPYFLYLLYKARA</sequence>
<keyword evidence="5 8" id="KW-0812">Transmembrane</keyword>
<proteinExistence type="inferred from homology"/>
<evidence type="ECO:0000256" key="5">
    <source>
        <dbReference type="ARBA" id="ARBA00022692"/>
    </source>
</evidence>
<dbReference type="EMBL" id="CP007806">
    <property type="protein sequence ID" value="AIG24690.1"/>
    <property type="molecule type" value="Genomic_DNA"/>
</dbReference>
<dbReference type="FunFam" id="1.10.3470.10:FF:000001">
    <property type="entry name" value="Vitamin B12 ABC transporter permease BtuC"/>
    <property type="match status" value="1"/>
</dbReference>
<evidence type="ECO:0000256" key="4">
    <source>
        <dbReference type="ARBA" id="ARBA00022475"/>
    </source>
</evidence>
<feature type="transmembrane region" description="Helical" evidence="8">
    <location>
        <begin position="168"/>
        <end position="188"/>
    </location>
</feature>
<protein>
    <submittedName>
        <fullName evidence="9">Iron-uptake system permease protein FeuC</fullName>
    </submittedName>
</protein>
<evidence type="ECO:0000256" key="1">
    <source>
        <dbReference type="ARBA" id="ARBA00004651"/>
    </source>
</evidence>
<dbReference type="Proteomes" id="UP000005850">
    <property type="component" value="Chromosome"/>
</dbReference>
<evidence type="ECO:0000256" key="2">
    <source>
        <dbReference type="ARBA" id="ARBA00007935"/>
    </source>
</evidence>
<evidence type="ECO:0000256" key="6">
    <source>
        <dbReference type="ARBA" id="ARBA00022989"/>
    </source>
</evidence>
<keyword evidence="6 8" id="KW-1133">Transmembrane helix</keyword>
<dbReference type="Gene3D" id="1.10.3470.10">
    <property type="entry name" value="ABC transporter involved in vitamin B12 uptake, BtuC"/>
    <property type="match status" value="1"/>
</dbReference>
<dbReference type="InterPro" id="IPR037294">
    <property type="entry name" value="ABC_BtuC-like"/>
</dbReference>
<dbReference type="GO" id="GO:0022857">
    <property type="term" value="F:transmembrane transporter activity"/>
    <property type="evidence" value="ECO:0007669"/>
    <property type="project" value="InterPro"/>
</dbReference>
<dbReference type="KEGG" id="blr:BRLA_c002950"/>
<keyword evidence="10" id="KW-1185">Reference proteome</keyword>
<reference evidence="9 10" key="1">
    <citation type="journal article" date="2011" name="J. Bacteriol.">
        <title>Genome sequence of Brevibacillus laterosporus LMG 15441, a pathogen of invertebrates.</title>
        <authorList>
            <person name="Djukic M."/>
            <person name="Poehlein A."/>
            <person name="Thurmer A."/>
            <person name="Daniel R."/>
        </authorList>
    </citation>
    <scope>NUCLEOTIDE SEQUENCE [LARGE SCALE GENOMIC DNA]</scope>
    <source>
        <strain evidence="9 10">LMG 15441</strain>
    </source>
</reference>
<dbReference type="SUPFAM" id="SSF81345">
    <property type="entry name" value="ABC transporter involved in vitamin B12 uptake, BtuC"/>
    <property type="match status" value="1"/>
</dbReference>
<feature type="transmembrane region" description="Helical" evidence="8">
    <location>
        <begin position="20"/>
        <end position="38"/>
    </location>
</feature>
<keyword evidence="3" id="KW-0813">Transport</keyword>
<comment type="similarity">
    <text evidence="2">Belongs to the binding-protein-dependent transport system permease family. FecCD subfamily.</text>
</comment>
<feature type="transmembrane region" description="Helical" evidence="8">
    <location>
        <begin position="208"/>
        <end position="229"/>
    </location>
</feature>
<evidence type="ECO:0000256" key="7">
    <source>
        <dbReference type="ARBA" id="ARBA00023136"/>
    </source>
</evidence>
<dbReference type="PANTHER" id="PTHR30472">
    <property type="entry name" value="FERRIC ENTEROBACTIN TRANSPORT SYSTEM PERMEASE PROTEIN"/>
    <property type="match status" value="1"/>
</dbReference>
<feature type="transmembrane region" description="Helical" evidence="8">
    <location>
        <begin position="325"/>
        <end position="346"/>
    </location>
</feature>
<evidence type="ECO:0000313" key="10">
    <source>
        <dbReference type="Proteomes" id="UP000005850"/>
    </source>
</evidence>
<dbReference type="GO" id="GO:0005886">
    <property type="term" value="C:plasma membrane"/>
    <property type="evidence" value="ECO:0007669"/>
    <property type="project" value="UniProtKB-SubCell"/>
</dbReference>
<evidence type="ECO:0000313" key="9">
    <source>
        <dbReference type="EMBL" id="AIG24690.1"/>
    </source>
</evidence>
<keyword evidence="7 8" id="KW-0472">Membrane</keyword>
<feature type="transmembrane region" description="Helical" evidence="8">
    <location>
        <begin position="135"/>
        <end position="156"/>
    </location>
</feature>
<evidence type="ECO:0000256" key="8">
    <source>
        <dbReference type="SAM" id="Phobius"/>
    </source>
</evidence>
<dbReference type="PANTHER" id="PTHR30472:SF23">
    <property type="entry name" value="IRON-UPTAKE SYSTEM PERMEASE PROTEIN FEUC"/>
    <property type="match status" value="1"/>
</dbReference>
<dbReference type="AlphaFoldDB" id="A0A075R4Y9"/>
<gene>
    <name evidence="9" type="primary">feuC_1</name>
    <name evidence="9" type="ORF">BRLA_c002950</name>
</gene>
<dbReference type="CDD" id="cd06550">
    <property type="entry name" value="TM_ABC_iron-siderophores_like"/>
    <property type="match status" value="1"/>
</dbReference>
<comment type="subcellular location">
    <subcellularLocation>
        <location evidence="1">Cell membrane</location>
        <topology evidence="1">Multi-pass membrane protein</topology>
    </subcellularLocation>
</comment>
<keyword evidence="4" id="KW-1003">Cell membrane</keyword>
<feature type="transmembrane region" description="Helical" evidence="8">
    <location>
        <begin position="72"/>
        <end position="92"/>
    </location>
</feature>
<evidence type="ECO:0000256" key="3">
    <source>
        <dbReference type="ARBA" id="ARBA00022448"/>
    </source>
</evidence>
<accession>A0A075R4Y9</accession>
<dbReference type="Pfam" id="PF01032">
    <property type="entry name" value="FecCD"/>
    <property type="match status" value="1"/>
</dbReference>
<dbReference type="RefSeq" id="WP_003333674.1">
    <property type="nucleotide sequence ID" value="NZ_CP007806.1"/>
</dbReference>
<dbReference type="HOGENOM" id="CLU_013016_1_1_9"/>
<organism evidence="9 10">
    <name type="scientific">Brevibacillus laterosporus LMG 15441</name>
    <dbReference type="NCBI Taxonomy" id="1042163"/>
    <lineage>
        <taxon>Bacteria</taxon>
        <taxon>Bacillati</taxon>
        <taxon>Bacillota</taxon>
        <taxon>Bacilli</taxon>
        <taxon>Bacillales</taxon>
        <taxon>Paenibacillaceae</taxon>
        <taxon>Brevibacillus</taxon>
    </lineage>
</organism>